<name>A0A6C0B627_9ZZZZ</name>
<keyword evidence="1" id="KW-1133">Transmembrane helix</keyword>
<keyword evidence="1" id="KW-0472">Membrane</keyword>
<dbReference type="EMBL" id="MN739085">
    <property type="protein sequence ID" value="QHS87667.1"/>
    <property type="molecule type" value="Genomic_DNA"/>
</dbReference>
<feature type="transmembrane region" description="Helical" evidence="1">
    <location>
        <begin position="6"/>
        <end position="23"/>
    </location>
</feature>
<dbReference type="AlphaFoldDB" id="A0A6C0B627"/>
<protein>
    <submittedName>
        <fullName evidence="2">Uncharacterized protein</fullName>
    </submittedName>
</protein>
<proteinExistence type="predicted"/>
<sequence>MVFNIVIVSILIILIFHYSFDYLKTLLNPSPPILEDLKYKKYKAMIDDISKPKLVPELDEDLESYFQTKVEFEERLESTQDV</sequence>
<organism evidence="2">
    <name type="scientific">viral metagenome</name>
    <dbReference type="NCBI Taxonomy" id="1070528"/>
    <lineage>
        <taxon>unclassified sequences</taxon>
        <taxon>metagenomes</taxon>
        <taxon>organismal metagenomes</taxon>
    </lineage>
</organism>
<keyword evidence="1" id="KW-0812">Transmembrane</keyword>
<evidence type="ECO:0000313" key="2">
    <source>
        <dbReference type="EMBL" id="QHS87667.1"/>
    </source>
</evidence>
<evidence type="ECO:0000256" key="1">
    <source>
        <dbReference type="SAM" id="Phobius"/>
    </source>
</evidence>
<reference evidence="2" key="1">
    <citation type="journal article" date="2020" name="Nature">
        <title>Giant virus diversity and host interactions through global metagenomics.</title>
        <authorList>
            <person name="Schulz F."/>
            <person name="Roux S."/>
            <person name="Paez-Espino D."/>
            <person name="Jungbluth S."/>
            <person name="Walsh D.A."/>
            <person name="Denef V.J."/>
            <person name="McMahon K.D."/>
            <person name="Konstantinidis K.T."/>
            <person name="Eloe-Fadrosh E.A."/>
            <person name="Kyrpides N.C."/>
            <person name="Woyke T."/>
        </authorList>
    </citation>
    <scope>NUCLEOTIDE SEQUENCE</scope>
    <source>
        <strain evidence="2">GVMAG-M-3300010157-4</strain>
    </source>
</reference>
<accession>A0A6C0B627</accession>